<geneLocation type="plasmid" evidence="1">
    <name>pMM1L5</name>
</geneLocation>
<evidence type="ECO:0000313" key="1">
    <source>
        <dbReference type="EMBL" id="QDH76082.1"/>
    </source>
</evidence>
<keyword evidence="1" id="KW-0614">Plasmid</keyword>
<name>A0A514C8U6_MORMO</name>
<organism evidence="1">
    <name type="scientific">Morganella morganii</name>
    <name type="common">Proteus morganii</name>
    <dbReference type="NCBI Taxonomy" id="582"/>
    <lineage>
        <taxon>Bacteria</taxon>
        <taxon>Pseudomonadati</taxon>
        <taxon>Pseudomonadota</taxon>
        <taxon>Gammaproteobacteria</taxon>
        <taxon>Enterobacterales</taxon>
        <taxon>Morganellaceae</taxon>
        <taxon>Morganella</taxon>
    </lineage>
</organism>
<accession>A0A514C8U6</accession>
<dbReference type="RefSeq" id="WP_049246510.1">
    <property type="nucleotide sequence ID" value="NZ_CBCYIR010000028.1"/>
</dbReference>
<dbReference type="AlphaFoldDB" id="A0A514C8U6"/>
<protein>
    <submittedName>
        <fullName evidence="1">Uncharacterized protein</fullName>
    </submittedName>
</protein>
<proteinExistence type="predicted"/>
<dbReference type="EMBL" id="MK851048">
    <property type="protein sequence ID" value="QDH76082.1"/>
    <property type="molecule type" value="Genomic_DNA"/>
</dbReference>
<sequence length="76" mass="8864">MIKFSKGSKNYYLTSENGQLVFIKNIKVRNKRDVKQGNKTAKKQVYKIRIGTDPLPDKSDLPVLELLLSRRRNENE</sequence>
<reference evidence="1" key="1">
    <citation type="submission" date="2019-04" db="EMBL/GenBank/DDBJ databases">
        <authorList>
            <person name="Hu G."/>
            <person name="Luo X."/>
        </authorList>
    </citation>
    <scope>NUCLEOTIDE SEQUENCE</scope>
    <source>
        <strain evidence="1">MM1L5</strain>
        <plasmid evidence="1">pMM1L5</plasmid>
    </source>
</reference>